<dbReference type="InterPro" id="IPR046373">
    <property type="entry name" value="Acyl-CoA_Oxase/DH_mid-dom_sf"/>
</dbReference>
<gene>
    <name evidence="5" type="ORF">TTRE_0000247001</name>
</gene>
<dbReference type="Gene3D" id="1.10.540.10">
    <property type="entry name" value="Acyl-CoA dehydrogenase/oxidase, N-terminal domain"/>
    <property type="match status" value="1"/>
</dbReference>
<dbReference type="EMBL" id="HG805883">
    <property type="protein sequence ID" value="CDW54200.1"/>
    <property type="molecule type" value="Genomic_DNA"/>
</dbReference>
<dbReference type="Gene3D" id="1.20.140.10">
    <property type="entry name" value="Butyryl-CoA Dehydrogenase, subunit A, domain 3"/>
    <property type="match status" value="1"/>
</dbReference>
<dbReference type="InterPro" id="IPR037069">
    <property type="entry name" value="AcylCoA_DH/ox_N_sf"/>
</dbReference>
<dbReference type="GO" id="GO:0005739">
    <property type="term" value="C:mitochondrion"/>
    <property type="evidence" value="ECO:0007669"/>
    <property type="project" value="UniProtKB-SubCell"/>
</dbReference>
<evidence type="ECO:0000259" key="4">
    <source>
        <dbReference type="Pfam" id="PF02771"/>
    </source>
</evidence>
<dbReference type="PANTHER" id="PTHR43884">
    <property type="entry name" value="ACYL-COA DEHYDROGENASE"/>
    <property type="match status" value="1"/>
</dbReference>
<evidence type="ECO:0000256" key="1">
    <source>
        <dbReference type="ARBA" id="ARBA00001974"/>
    </source>
</evidence>
<protein>
    <submittedName>
        <fullName evidence="5">Acyl-CoA dh N domain containing protein</fullName>
    </submittedName>
</protein>
<dbReference type="PANTHER" id="PTHR43884:SF9">
    <property type="entry name" value="COMPLEX I ASSEMBLY FACTOR ACAD9, MITOCHONDRIAL"/>
    <property type="match status" value="1"/>
</dbReference>
<dbReference type="AlphaFoldDB" id="A0A077Z6C1"/>
<dbReference type="Gene3D" id="2.40.110.10">
    <property type="entry name" value="Butyryl-CoA Dehydrogenase, subunit A, domain 2"/>
    <property type="match status" value="1"/>
</dbReference>
<dbReference type="Pfam" id="PF02771">
    <property type="entry name" value="Acyl-CoA_dh_N"/>
    <property type="match status" value="1"/>
</dbReference>
<reference evidence="5" key="2">
    <citation type="submission" date="2014-03" db="EMBL/GenBank/DDBJ databases">
        <title>The whipworm genome and dual-species transcriptomics of an intimate host-pathogen interaction.</title>
        <authorList>
            <person name="Foth B.J."/>
            <person name="Tsai I.J."/>
            <person name="Reid A.J."/>
            <person name="Bancroft A.J."/>
            <person name="Nichol S."/>
            <person name="Tracey A."/>
            <person name="Holroyd N."/>
            <person name="Cotton J.A."/>
            <person name="Stanley E.J."/>
            <person name="Zarowiecki M."/>
            <person name="Liu J.Z."/>
            <person name="Huckvale T."/>
            <person name="Cooper P.J."/>
            <person name="Grencis R.K."/>
            <person name="Berriman M."/>
        </authorList>
    </citation>
    <scope>NUCLEOTIDE SEQUENCE [LARGE SCALE GENOMIC DNA]</scope>
</reference>
<keyword evidence="2" id="KW-0285">Flavoprotein</keyword>
<proteinExistence type="predicted"/>
<evidence type="ECO:0000256" key="2">
    <source>
        <dbReference type="ARBA" id="ARBA00022630"/>
    </source>
</evidence>
<reference evidence="5" key="1">
    <citation type="submission" date="2014-01" db="EMBL/GenBank/DDBJ databases">
        <authorList>
            <person name="Aslett M."/>
        </authorList>
    </citation>
    <scope>NUCLEOTIDE SEQUENCE</scope>
</reference>
<feature type="domain" description="Acyl-CoA dehydrogenase/oxidase N-terminal" evidence="4">
    <location>
        <begin position="95"/>
        <end position="153"/>
    </location>
</feature>
<sequence>MYTCHRALLFGVRRKLSLPYRRCAGSPKSHDTVARTSDSSSPAETIPVEVKSIARGFFKIPVALFQAALVYPEFEETDLDRNRRIPEGVLYGFKKLGGLALCNKASSKLYAELGADLSIFTTFYVQNELVGKAICKFGSDEQKRRYLPLLASGSITGAVCLHEDACGEDIAKTETKAVVTEHSDRAFLSGTKTWLFARRAIAVGLVTIMEIFGASSSTAELEFERLLRDVTTLSSFLDACRFIEEVMYKFEHIIRSQLHVKGKVGACSVNVLCARFINYFQAIEDDCFTLKRLCEVGSSIFVMLAAVSRASRSYCIGLKNSDLEVSTVEFENLYCLMIFRYTWLTLYALYLMRRRIAGAVAIANGYPIVSPLEKNW</sequence>
<evidence type="ECO:0000313" key="6">
    <source>
        <dbReference type="Proteomes" id="UP000030665"/>
    </source>
</evidence>
<dbReference type="InterPro" id="IPR013786">
    <property type="entry name" value="AcylCoA_DH/ox_N"/>
</dbReference>
<evidence type="ECO:0000256" key="3">
    <source>
        <dbReference type="ARBA" id="ARBA00022827"/>
    </source>
</evidence>
<accession>A0A077Z6C1</accession>
<keyword evidence="3" id="KW-0274">FAD</keyword>
<organism evidence="5 6">
    <name type="scientific">Trichuris trichiura</name>
    <name type="common">Whipworm</name>
    <name type="synonym">Trichocephalus trichiurus</name>
    <dbReference type="NCBI Taxonomy" id="36087"/>
    <lineage>
        <taxon>Eukaryota</taxon>
        <taxon>Metazoa</taxon>
        <taxon>Ecdysozoa</taxon>
        <taxon>Nematoda</taxon>
        <taxon>Enoplea</taxon>
        <taxon>Dorylaimia</taxon>
        <taxon>Trichinellida</taxon>
        <taxon>Trichuridae</taxon>
        <taxon>Trichuris</taxon>
    </lineage>
</organism>
<dbReference type="SUPFAM" id="SSF56645">
    <property type="entry name" value="Acyl-CoA dehydrogenase NM domain-like"/>
    <property type="match status" value="1"/>
</dbReference>
<keyword evidence="6" id="KW-1185">Reference proteome</keyword>
<dbReference type="OrthoDB" id="354at2759"/>
<dbReference type="GO" id="GO:0003995">
    <property type="term" value="F:acyl-CoA dehydrogenase activity"/>
    <property type="evidence" value="ECO:0007669"/>
    <property type="project" value="TreeGrafter"/>
</dbReference>
<name>A0A077Z6C1_TRITR</name>
<dbReference type="InterPro" id="IPR009100">
    <property type="entry name" value="AcylCoA_DH/oxidase_NM_dom_sf"/>
</dbReference>
<dbReference type="Proteomes" id="UP000030665">
    <property type="component" value="Unassembled WGS sequence"/>
</dbReference>
<comment type="cofactor">
    <cofactor evidence="1">
        <name>FAD</name>
        <dbReference type="ChEBI" id="CHEBI:57692"/>
    </cofactor>
</comment>
<dbReference type="STRING" id="36087.A0A077Z6C1"/>
<evidence type="ECO:0000313" key="5">
    <source>
        <dbReference type="EMBL" id="CDW54200.1"/>
    </source>
</evidence>
<dbReference type="GO" id="GO:0050660">
    <property type="term" value="F:flavin adenine dinucleotide binding"/>
    <property type="evidence" value="ECO:0007669"/>
    <property type="project" value="InterPro"/>
</dbReference>